<dbReference type="Proteomes" id="UP000231292">
    <property type="component" value="Unassembled WGS sequence"/>
</dbReference>
<dbReference type="AlphaFoldDB" id="A0A2G9YIY4"/>
<reference evidence="2 3" key="1">
    <citation type="submission" date="2017-09" db="EMBL/GenBank/DDBJ databases">
        <title>Depth-based differentiation of microbial function through sediment-hosted aquifers and enrichment of novel symbionts in the deep terrestrial subsurface.</title>
        <authorList>
            <person name="Probst A.J."/>
            <person name="Ladd B."/>
            <person name="Jarett J.K."/>
            <person name="Geller-Mcgrath D.E."/>
            <person name="Sieber C.M."/>
            <person name="Emerson J.B."/>
            <person name="Anantharaman K."/>
            <person name="Thomas B.C."/>
            <person name="Malmstrom R."/>
            <person name="Stieglmeier M."/>
            <person name="Klingl A."/>
            <person name="Woyke T."/>
            <person name="Ryan C.M."/>
            <person name="Banfield J.F."/>
        </authorList>
    </citation>
    <scope>NUCLEOTIDE SEQUENCE [LARGE SCALE GENOMIC DNA]</scope>
    <source>
        <strain evidence="2">CG23_combo_of_CG06-09_8_20_14_all_41_10</strain>
    </source>
</reference>
<evidence type="ECO:0000313" key="3">
    <source>
        <dbReference type="Proteomes" id="UP000231292"/>
    </source>
</evidence>
<proteinExistence type="predicted"/>
<protein>
    <recommendedName>
        <fullName evidence="4">Class III signal peptide-containing protein</fullName>
    </recommendedName>
</protein>
<feature type="transmembrane region" description="Helical" evidence="1">
    <location>
        <begin position="14"/>
        <end position="35"/>
    </location>
</feature>
<dbReference type="EMBL" id="PCRK01000098">
    <property type="protein sequence ID" value="PIP19219.1"/>
    <property type="molecule type" value="Genomic_DNA"/>
</dbReference>
<keyword evidence="1" id="KW-1133">Transmembrane helix</keyword>
<gene>
    <name evidence="2" type="ORF">COX41_04055</name>
</gene>
<evidence type="ECO:0008006" key="4">
    <source>
        <dbReference type="Google" id="ProtNLM"/>
    </source>
</evidence>
<evidence type="ECO:0000313" key="2">
    <source>
        <dbReference type="EMBL" id="PIP19219.1"/>
    </source>
</evidence>
<accession>A0A2G9YIY4</accession>
<sequence length="59" mass="6484">MISDRRQNHKAQSVLEYIVVIGVIAAAFIVAGVYYKRSLQGKYRQAADVLGGGELYKAP</sequence>
<name>A0A2G9YIY4_9BACT</name>
<evidence type="ECO:0000256" key="1">
    <source>
        <dbReference type="SAM" id="Phobius"/>
    </source>
</evidence>
<keyword evidence="1" id="KW-0812">Transmembrane</keyword>
<organism evidence="2 3">
    <name type="scientific">Candidatus Sherwoodlollariibacterium unditelluris</name>
    <dbReference type="NCBI Taxonomy" id="1974757"/>
    <lineage>
        <taxon>Bacteria</taxon>
        <taxon>Pseudomonadati</taxon>
        <taxon>Candidatus Omnitrophota</taxon>
        <taxon>Candidatus Sherwoodlollariibacterium</taxon>
    </lineage>
</organism>
<comment type="caution">
    <text evidence="2">The sequence shown here is derived from an EMBL/GenBank/DDBJ whole genome shotgun (WGS) entry which is preliminary data.</text>
</comment>
<keyword evidence="1" id="KW-0472">Membrane</keyword>